<feature type="region of interest" description="Disordered" evidence="1">
    <location>
        <begin position="242"/>
        <end position="261"/>
    </location>
</feature>
<reference evidence="2 3" key="1">
    <citation type="journal article" date="2019" name="Mol. Ecol. Resour.">
        <title>Improving Illumina assemblies with Hi-C and long reads: an example with the North African dromedary.</title>
        <authorList>
            <person name="Elbers J.P."/>
            <person name="Rogers M.F."/>
            <person name="Perelman P.L."/>
            <person name="Proskuryakova A.A."/>
            <person name="Serdyukova N.A."/>
            <person name="Johnson W.E."/>
            <person name="Horin P."/>
            <person name="Corander J."/>
            <person name="Murphy D."/>
            <person name="Burger P.A."/>
        </authorList>
    </citation>
    <scope>NUCLEOTIDE SEQUENCE [LARGE SCALE GENOMIC DNA]</scope>
    <source>
        <strain evidence="2">Drom800</strain>
        <tissue evidence="2">Blood</tissue>
    </source>
</reference>
<dbReference type="EMBL" id="JWIN03000028">
    <property type="protein sequence ID" value="KAB1256688.1"/>
    <property type="molecule type" value="Genomic_DNA"/>
</dbReference>
<name>A0A5N4CCP7_CAMDR</name>
<comment type="caution">
    <text evidence="2">The sequence shown here is derived from an EMBL/GenBank/DDBJ whole genome shotgun (WGS) entry which is preliminary data.</text>
</comment>
<keyword evidence="3" id="KW-1185">Reference proteome</keyword>
<dbReference type="Proteomes" id="UP000299084">
    <property type="component" value="Unassembled WGS sequence"/>
</dbReference>
<protein>
    <submittedName>
        <fullName evidence="2">Uncharacterized protein</fullName>
    </submittedName>
</protein>
<evidence type="ECO:0000313" key="2">
    <source>
        <dbReference type="EMBL" id="KAB1256688.1"/>
    </source>
</evidence>
<gene>
    <name evidence="2" type="ORF">Cadr_000029825</name>
</gene>
<sequence>MFGLNQSSSRGEAHAVLLRRPVCAVHLQTCTDAHVAERMLADDGPEPEGPVRCPPQRRASSVHATSQVSVTGSQQVLEPRGGRLPAGSTHSWVCREIKLPSLGCWKALLLPYTMRAGPQTPLGDQPTCHFDILVSEGASPVSRVFNSRKRPAASRILLNSMQKACTSINKERPGRDVAEGTVASPGVLRTRAPRKHDHTLPRELDFVLATHAGSMRCEGGGRAGKADLVLDVTPSLSPGITTLSVDLEPGHPRASEQRAAP</sequence>
<organism evidence="2 3">
    <name type="scientific">Camelus dromedarius</name>
    <name type="common">Dromedary</name>
    <name type="synonym">Arabian camel</name>
    <dbReference type="NCBI Taxonomy" id="9838"/>
    <lineage>
        <taxon>Eukaryota</taxon>
        <taxon>Metazoa</taxon>
        <taxon>Chordata</taxon>
        <taxon>Craniata</taxon>
        <taxon>Vertebrata</taxon>
        <taxon>Euteleostomi</taxon>
        <taxon>Mammalia</taxon>
        <taxon>Eutheria</taxon>
        <taxon>Laurasiatheria</taxon>
        <taxon>Artiodactyla</taxon>
        <taxon>Tylopoda</taxon>
        <taxon>Camelidae</taxon>
        <taxon>Camelus</taxon>
    </lineage>
</organism>
<dbReference type="AlphaFoldDB" id="A0A5N4CCP7"/>
<proteinExistence type="predicted"/>
<feature type="compositionally biased region" description="Polar residues" evidence="1">
    <location>
        <begin position="58"/>
        <end position="76"/>
    </location>
</feature>
<accession>A0A5N4CCP7</accession>
<evidence type="ECO:0000313" key="3">
    <source>
        <dbReference type="Proteomes" id="UP000299084"/>
    </source>
</evidence>
<feature type="compositionally biased region" description="Basic and acidic residues" evidence="1">
    <location>
        <begin position="248"/>
        <end position="261"/>
    </location>
</feature>
<evidence type="ECO:0000256" key="1">
    <source>
        <dbReference type="SAM" id="MobiDB-lite"/>
    </source>
</evidence>
<feature type="region of interest" description="Disordered" evidence="1">
    <location>
        <begin position="41"/>
        <end position="85"/>
    </location>
</feature>